<dbReference type="InterPro" id="IPR052017">
    <property type="entry name" value="TSUP"/>
</dbReference>
<keyword evidence="3" id="KW-0813">Transport</keyword>
<organism evidence="9 11">
    <name type="scientific">Halomonas elongata (strain ATCC 33173 / DSM 2581 / NBRC 15536 / NCIMB 2198 / 1H9)</name>
    <dbReference type="NCBI Taxonomy" id="768066"/>
    <lineage>
        <taxon>Bacteria</taxon>
        <taxon>Pseudomonadati</taxon>
        <taxon>Pseudomonadota</taxon>
        <taxon>Gammaproteobacteria</taxon>
        <taxon>Oceanospirillales</taxon>
        <taxon>Halomonadaceae</taxon>
        <taxon>Halomonas</taxon>
    </lineage>
</organism>
<keyword evidence="5 8" id="KW-0812">Transmembrane</keyword>
<evidence type="ECO:0000313" key="11">
    <source>
        <dbReference type="Proteomes" id="UP000008707"/>
    </source>
</evidence>
<dbReference type="HOGENOM" id="CLU_054750_0_1_6"/>
<dbReference type="Proteomes" id="UP001322512">
    <property type="component" value="Chromosome"/>
</dbReference>
<feature type="transmembrane region" description="Helical" evidence="8">
    <location>
        <begin position="231"/>
        <end position="249"/>
    </location>
</feature>
<evidence type="ECO:0000313" key="9">
    <source>
        <dbReference type="EMBL" id="CBV44125.1"/>
    </source>
</evidence>
<dbReference type="KEGG" id="hel:HELO_4241"/>
<comment type="subcellular location">
    <subcellularLocation>
        <location evidence="1 8">Cell membrane</location>
        <topology evidence="1 8">Multi-pass membrane protein</topology>
    </subcellularLocation>
</comment>
<evidence type="ECO:0000256" key="6">
    <source>
        <dbReference type="ARBA" id="ARBA00022989"/>
    </source>
</evidence>
<dbReference type="GO" id="GO:0005886">
    <property type="term" value="C:plasma membrane"/>
    <property type="evidence" value="ECO:0007669"/>
    <property type="project" value="UniProtKB-SubCell"/>
</dbReference>
<dbReference type="RefSeq" id="WP_013333995.1">
    <property type="nucleotide sequence ID" value="NC_014532.2"/>
</dbReference>
<accession>E1VBG8</accession>
<dbReference type="Pfam" id="PF01925">
    <property type="entry name" value="TauE"/>
    <property type="match status" value="1"/>
</dbReference>
<protein>
    <recommendedName>
        <fullName evidence="8">Probable membrane transporter protein</fullName>
    </recommendedName>
</protein>
<dbReference type="Proteomes" id="UP000008707">
    <property type="component" value="Chromosome"/>
</dbReference>
<evidence type="ECO:0000256" key="8">
    <source>
        <dbReference type="RuleBase" id="RU363041"/>
    </source>
</evidence>
<dbReference type="EMBL" id="FN869568">
    <property type="protein sequence ID" value="CBV44125.1"/>
    <property type="molecule type" value="Genomic_DNA"/>
</dbReference>
<dbReference type="AlphaFoldDB" id="E1VBG8"/>
<gene>
    <name evidence="9" type="ordered locus">HELO_4241</name>
    <name evidence="10" type="ORF">SR933_16025</name>
</gene>
<sequence length="253" mass="27239">MCKEDIHAARLRLAGLDADHSLHLPDRVSKGGFAGGFGTLSVPLMALAIGPIEAAGLLLPLLLVMDLFAVRAWWGQHDATEVRRLLPGMALGVVAGTLLIGSLDEDHVRLLLGVVSLLFVAYMIVKPAAARPIHSLWAWPAGMGVGLTSFLAHAGAPPMNLYLVPRRLSKPAFIATCTLSFAAVNLMKLPPYLWLGEINLTSAWASLALVPVAWFGVRSGLWLQSRVNERLFYRLVILAMAIVGVQLIVKSLS</sequence>
<feature type="transmembrane region" description="Helical" evidence="8">
    <location>
        <begin position="137"/>
        <end position="156"/>
    </location>
</feature>
<evidence type="ECO:0000313" key="10">
    <source>
        <dbReference type="EMBL" id="WPU46738.1"/>
    </source>
</evidence>
<keyword evidence="4 8" id="KW-1003">Cell membrane</keyword>
<dbReference type="eggNOG" id="COG0730">
    <property type="taxonomic scope" value="Bacteria"/>
</dbReference>
<evidence type="ECO:0000256" key="3">
    <source>
        <dbReference type="ARBA" id="ARBA00022448"/>
    </source>
</evidence>
<dbReference type="EMBL" id="CP139472">
    <property type="protein sequence ID" value="WPU46738.1"/>
    <property type="molecule type" value="Genomic_DNA"/>
</dbReference>
<proteinExistence type="inferred from homology"/>
<keyword evidence="6 8" id="KW-1133">Transmembrane helix</keyword>
<name>E1VBG8_HALED</name>
<evidence type="ECO:0000256" key="4">
    <source>
        <dbReference type="ARBA" id="ARBA00022475"/>
    </source>
</evidence>
<evidence type="ECO:0000313" key="12">
    <source>
        <dbReference type="Proteomes" id="UP001322512"/>
    </source>
</evidence>
<dbReference type="GeneID" id="91011690"/>
<keyword evidence="12" id="KW-1185">Reference proteome</keyword>
<dbReference type="PANTHER" id="PTHR30269">
    <property type="entry name" value="TRANSMEMBRANE PROTEIN YFCA"/>
    <property type="match status" value="1"/>
</dbReference>
<reference evidence="9" key="1">
    <citation type="journal article" date="2010" name="Environ. Microbiol.">
        <title>A blueprint of ectoine metabolism from the genome of the industrial producer Halomonas elongata DSM 2581(T).</title>
        <authorList>
            <person name="Schwibbert K."/>
            <person name="Marin-Sanguino A."/>
            <person name="Bagyan I."/>
            <person name="Heidrich G."/>
            <person name="Lentzen G."/>
            <person name="Seitz H."/>
            <person name="Rampp M."/>
            <person name="Schuster S.C."/>
            <person name="Klenk H.P."/>
            <person name="Pfeiffer F."/>
            <person name="Oesterhelt D."/>
            <person name="Kunte H.J."/>
        </authorList>
    </citation>
    <scope>NUCLEOTIDE SEQUENCE</scope>
    <source>
        <strain evidence="9">Type strain: DSM 2581</strain>
    </source>
</reference>
<evidence type="ECO:0000256" key="2">
    <source>
        <dbReference type="ARBA" id="ARBA00009142"/>
    </source>
</evidence>
<evidence type="ECO:0000256" key="7">
    <source>
        <dbReference type="ARBA" id="ARBA00023136"/>
    </source>
</evidence>
<reference evidence="10 12" key="4">
    <citation type="submission" date="2023-11" db="EMBL/GenBank/DDBJ databases">
        <title>MicrobeMod: A computational toolkit for identifying prokaryotic methylation and restriction-modification with nanopore sequencing.</title>
        <authorList>
            <person name="Crits-Christoph A."/>
            <person name="Kang S.C."/>
            <person name="Lee H."/>
            <person name="Ostrov N."/>
        </authorList>
    </citation>
    <scope>NUCLEOTIDE SEQUENCE [LARGE SCALE GENOMIC DNA]</scope>
    <source>
        <strain evidence="10 12">ATCC 33173</strain>
    </source>
</reference>
<reference evidence="9" key="2">
    <citation type="submission" date="2010-05" db="EMBL/GenBank/DDBJ databases">
        <title>Revision and reannotation of the Halomonas elongata DSM 2581(T) genome.</title>
        <authorList>
            <person name="Pfeiffer F."/>
            <person name="Bagyan I."/>
            <person name="Alfaro-Espinoza G."/>
            <person name="Zamora-Lagos M.A."/>
            <person name="Habermann B."/>
            <person name="Oesterhelt D."/>
            <person name="Kunte H.J."/>
        </authorList>
    </citation>
    <scope>NUCLEOTIDE SEQUENCE</scope>
    <source>
        <strain evidence="9">Type strain: DSM 2581</strain>
    </source>
</reference>
<dbReference type="InterPro" id="IPR002781">
    <property type="entry name" value="TM_pro_TauE-like"/>
</dbReference>
<evidence type="ECO:0000256" key="5">
    <source>
        <dbReference type="ARBA" id="ARBA00022692"/>
    </source>
</evidence>
<evidence type="ECO:0000256" key="1">
    <source>
        <dbReference type="ARBA" id="ARBA00004651"/>
    </source>
</evidence>
<reference evidence="11" key="3">
    <citation type="journal article" date="2011" name="Environ. Microbiol.">
        <title>A blueprint of ectoine metabolism from the genome of the industrial producer Halomonas elongata DSM 2581(T).</title>
        <authorList>
            <person name="Schwibbert K."/>
            <person name="Marin-Sanguino A."/>
            <person name="Bagyan I."/>
            <person name="Heidrich G."/>
            <person name="Lentzen G."/>
            <person name="Seitz H."/>
            <person name="Rampp M."/>
            <person name="Schuster S.C."/>
            <person name="Klenk H.P."/>
            <person name="Pfeiffer F."/>
            <person name="Oesterhelt D."/>
            <person name="Kunte H.J."/>
        </authorList>
    </citation>
    <scope>NUCLEOTIDE SEQUENCE [LARGE SCALE GENOMIC DNA]</scope>
    <source>
        <strain evidence="11">ATCC 33173 / DSM 2581 / NBRC 15536 / NCIMB 2198 / 1H9</strain>
    </source>
</reference>
<dbReference type="PANTHER" id="PTHR30269:SF37">
    <property type="entry name" value="MEMBRANE TRANSPORTER PROTEIN"/>
    <property type="match status" value="1"/>
</dbReference>
<feature type="transmembrane region" description="Helical" evidence="8">
    <location>
        <begin position="85"/>
        <end position="102"/>
    </location>
</feature>
<feature type="transmembrane region" description="Helical" evidence="8">
    <location>
        <begin position="198"/>
        <end position="216"/>
    </location>
</feature>
<feature type="transmembrane region" description="Helical" evidence="8">
    <location>
        <begin position="108"/>
        <end position="125"/>
    </location>
</feature>
<comment type="similarity">
    <text evidence="2 8">Belongs to the 4-toluene sulfonate uptake permease (TSUP) (TC 2.A.102) family.</text>
</comment>
<keyword evidence="7 8" id="KW-0472">Membrane</keyword>